<dbReference type="EMBL" id="KN549374">
    <property type="protein sequence ID" value="KHJ97960.1"/>
    <property type="molecule type" value="Genomic_DNA"/>
</dbReference>
<name>A0A0B1TRD1_OESDE</name>
<sequence>MPRCIVSAHTSIIAFVAEFIMGSSMGKCSYGDDPYYKRRRKAEIGDNFSKEYSEYWRCPSRKKTSDTFVIERNEFSFSNSAVCEFIIADIYQNSRFPQIVNRQEYFFLKFMVLMESQR</sequence>
<gene>
    <name evidence="1" type="ORF">OESDEN_02065</name>
</gene>
<evidence type="ECO:0000313" key="1">
    <source>
        <dbReference type="EMBL" id="KHJ97960.1"/>
    </source>
</evidence>
<dbReference type="Proteomes" id="UP000053660">
    <property type="component" value="Unassembled WGS sequence"/>
</dbReference>
<dbReference type="OrthoDB" id="5774565at2759"/>
<accession>A0A0B1TRD1</accession>
<organism evidence="1 2">
    <name type="scientific">Oesophagostomum dentatum</name>
    <name type="common">Nodular worm</name>
    <dbReference type="NCBI Taxonomy" id="61180"/>
    <lineage>
        <taxon>Eukaryota</taxon>
        <taxon>Metazoa</taxon>
        <taxon>Ecdysozoa</taxon>
        <taxon>Nematoda</taxon>
        <taxon>Chromadorea</taxon>
        <taxon>Rhabditida</taxon>
        <taxon>Rhabditina</taxon>
        <taxon>Rhabditomorpha</taxon>
        <taxon>Strongyloidea</taxon>
        <taxon>Strongylidae</taxon>
        <taxon>Oesophagostomum</taxon>
    </lineage>
</organism>
<proteinExistence type="predicted"/>
<evidence type="ECO:0000313" key="2">
    <source>
        <dbReference type="Proteomes" id="UP000053660"/>
    </source>
</evidence>
<protein>
    <submittedName>
        <fullName evidence="1">Uncharacterized protein</fullName>
    </submittedName>
</protein>
<dbReference type="AlphaFoldDB" id="A0A0B1TRD1"/>
<reference evidence="1 2" key="1">
    <citation type="submission" date="2014-03" db="EMBL/GenBank/DDBJ databases">
        <title>Draft genome of the hookworm Oesophagostomum dentatum.</title>
        <authorList>
            <person name="Mitreva M."/>
        </authorList>
    </citation>
    <scope>NUCLEOTIDE SEQUENCE [LARGE SCALE GENOMIC DNA]</scope>
    <source>
        <strain evidence="1 2">OD-Hann</strain>
    </source>
</reference>
<keyword evidence="2" id="KW-1185">Reference proteome</keyword>